<comment type="caution">
    <text evidence="1">The sequence shown here is derived from an EMBL/GenBank/DDBJ whole genome shotgun (WGS) entry which is preliminary data.</text>
</comment>
<evidence type="ECO:0000313" key="2">
    <source>
        <dbReference type="Proteomes" id="UP001374599"/>
    </source>
</evidence>
<dbReference type="Proteomes" id="UP001374599">
    <property type="component" value="Unassembled WGS sequence"/>
</dbReference>
<proteinExistence type="predicted"/>
<accession>A0ACB5UP99</accession>
<protein>
    <submittedName>
        <fullName evidence="1">Uncharacterized protein</fullName>
    </submittedName>
</protein>
<evidence type="ECO:0000313" key="1">
    <source>
        <dbReference type="EMBL" id="GMQ64358.1"/>
    </source>
</evidence>
<reference evidence="1" key="1">
    <citation type="submission" date="2023-09" db="EMBL/GenBank/DDBJ databases">
        <title>Vallitalea sediminicola and Vallitalea maricola sp. nov., anaerobic bacteria isolated from marine sediment.</title>
        <authorList>
            <person name="Hirano S."/>
            <person name="Maeda A."/>
            <person name="Terahara T."/>
            <person name="Mori K."/>
            <person name="Hamada M."/>
            <person name="Matsumoto R."/>
            <person name="Kobayashi T."/>
        </authorList>
    </citation>
    <scope>NUCLEOTIDE SEQUENCE</scope>
    <source>
        <strain evidence="1">AN17-2</strain>
    </source>
</reference>
<gene>
    <name evidence="1" type="ORF">AN2V17_35950</name>
</gene>
<sequence>MASVKVILADHNEVISVDQSPVNAAPIITSGDSIARTIRRLEEQDYDLEQFKQAGILGQSYQFVYIFINDDDDDDELDVD</sequence>
<name>A0ACB5UP99_9FIRM</name>
<dbReference type="EMBL" id="BTPU01000067">
    <property type="protein sequence ID" value="GMQ64358.1"/>
    <property type="molecule type" value="Genomic_DNA"/>
</dbReference>
<keyword evidence="2" id="KW-1185">Reference proteome</keyword>
<organism evidence="1 2">
    <name type="scientific">Vallitalea maricola</name>
    <dbReference type="NCBI Taxonomy" id="3074433"/>
    <lineage>
        <taxon>Bacteria</taxon>
        <taxon>Bacillati</taxon>
        <taxon>Bacillota</taxon>
        <taxon>Clostridia</taxon>
        <taxon>Lachnospirales</taxon>
        <taxon>Vallitaleaceae</taxon>
        <taxon>Vallitalea</taxon>
    </lineage>
</organism>